<gene>
    <name evidence="2" type="ORF">SAMN05216438_11912</name>
</gene>
<feature type="transmembrane region" description="Helical" evidence="1">
    <location>
        <begin position="6"/>
        <end position="26"/>
    </location>
</feature>
<dbReference type="AlphaFoldDB" id="A0A1I4IQ70"/>
<evidence type="ECO:0000313" key="3">
    <source>
        <dbReference type="Proteomes" id="UP000181969"/>
    </source>
</evidence>
<proteinExistence type="predicted"/>
<protein>
    <recommendedName>
        <fullName evidence="4">Holin-like toxin</fullName>
    </recommendedName>
</protein>
<keyword evidence="1" id="KW-1133">Transmembrane helix</keyword>
<organism evidence="2 3">
    <name type="scientific">Lactococcus garvieae</name>
    <dbReference type="NCBI Taxonomy" id="1363"/>
    <lineage>
        <taxon>Bacteria</taxon>
        <taxon>Bacillati</taxon>
        <taxon>Bacillota</taxon>
        <taxon>Bacilli</taxon>
        <taxon>Lactobacillales</taxon>
        <taxon>Streptococcaceae</taxon>
        <taxon>Lactococcus</taxon>
    </lineage>
</organism>
<name>A0A1I4IQ70_9LACT</name>
<evidence type="ECO:0008006" key="4">
    <source>
        <dbReference type="Google" id="ProtNLM"/>
    </source>
</evidence>
<keyword evidence="1" id="KW-0472">Membrane</keyword>
<accession>A0A1I4IQ70</accession>
<dbReference type="Proteomes" id="UP000181969">
    <property type="component" value="Unassembled WGS sequence"/>
</dbReference>
<evidence type="ECO:0000256" key="1">
    <source>
        <dbReference type="SAM" id="Phobius"/>
    </source>
</evidence>
<sequence length="32" mass="3556">MMAVAMLVTAICSFLISLLTFVILLIEKITKK</sequence>
<reference evidence="2 3" key="1">
    <citation type="submission" date="2016-10" db="EMBL/GenBank/DDBJ databases">
        <authorList>
            <person name="de Groot N.N."/>
        </authorList>
    </citation>
    <scope>NUCLEOTIDE SEQUENCE [LARGE SCALE GENOMIC DNA]</scope>
    <source>
        <strain evidence="2 3">M79</strain>
    </source>
</reference>
<dbReference type="EMBL" id="FOTJ01000019">
    <property type="protein sequence ID" value="SFL56508.1"/>
    <property type="molecule type" value="Genomic_DNA"/>
</dbReference>
<keyword evidence="1" id="KW-0812">Transmembrane</keyword>
<evidence type="ECO:0000313" key="2">
    <source>
        <dbReference type="EMBL" id="SFL56508.1"/>
    </source>
</evidence>